<dbReference type="InterPro" id="IPR036412">
    <property type="entry name" value="HAD-like_sf"/>
</dbReference>
<evidence type="ECO:0008006" key="5">
    <source>
        <dbReference type="Google" id="ProtNLM"/>
    </source>
</evidence>
<sequence>MDLSPAEEALVWADAHGHTTALVARDRVLIGILSLADTIKLQAADVIAALHAQRLRTVPLTGDSHAAGTRILVRDDLHVIPDAIAISRKTLHTIRTNLGWAFGYNVAAIPIAAAVLLNPLIAAPAMSLSSVLVIYNSLRIQRVRSTRRH</sequence>
<dbReference type="GO" id="GO:0055070">
    <property type="term" value="P:copper ion homeostasis"/>
    <property type="evidence" value="ECO:0007669"/>
    <property type="project" value="TreeGrafter"/>
</dbReference>
<dbReference type="GO" id="GO:0016020">
    <property type="term" value="C:membrane"/>
    <property type="evidence" value="ECO:0007669"/>
    <property type="project" value="TreeGrafter"/>
</dbReference>
<comment type="caution">
    <text evidence="3">The sequence shown here is derived from an EMBL/GenBank/DDBJ whole genome shotgun (WGS) entry which is preliminary data.</text>
</comment>
<evidence type="ECO:0000313" key="3">
    <source>
        <dbReference type="EMBL" id="EQM74711.1"/>
    </source>
</evidence>
<evidence type="ECO:0000256" key="2">
    <source>
        <dbReference type="SAM" id="Phobius"/>
    </source>
</evidence>
<dbReference type="EMBL" id="ATAO01000206">
    <property type="protein sequence ID" value="EQM74711.1"/>
    <property type="molecule type" value="Genomic_DNA"/>
</dbReference>
<reference evidence="3 4" key="1">
    <citation type="journal article" date="2013" name="Genome Announc.">
        <title>Whole-genome sequences of five oyster-associated bacteria show potential for crude oil hydrocarbon degradation.</title>
        <authorList>
            <person name="Chauhan A."/>
            <person name="Green S."/>
            <person name="Pathak A."/>
            <person name="Thomas J."/>
            <person name="Venkatramanan R."/>
        </authorList>
    </citation>
    <scope>NUCLEOTIDE SEQUENCE [LARGE SCALE GENOMIC DNA]</scope>
    <source>
        <strain evidence="3 4">MF109</strain>
    </source>
</reference>
<keyword evidence="2" id="KW-0812">Transmembrane</keyword>
<dbReference type="GO" id="GO:0000166">
    <property type="term" value="F:nucleotide binding"/>
    <property type="evidence" value="ECO:0007669"/>
    <property type="project" value="InterPro"/>
</dbReference>
<dbReference type="Gene3D" id="3.40.1110.10">
    <property type="entry name" value="Calcium-transporting ATPase, cytoplasmic domain N"/>
    <property type="match status" value="1"/>
</dbReference>
<keyword evidence="2" id="KW-1133">Transmembrane helix</keyword>
<accession>T5K4A9</accession>
<keyword evidence="2" id="KW-0472">Membrane</keyword>
<dbReference type="PANTHER" id="PTHR43520">
    <property type="entry name" value="ATP7, ISOFORM B"/>
    <property type="match status" value="1"/>
</dbReference>
<dbReference type="SUPFAM" id="SSF56784">
    <property type="entry name" value="HAD-like"/>
    <property type="match status" value="1"/>
</dbReference>
<keyword evidence="1" id="KW-1278">Translocase</keyword>
<dbReference type="GO" id="GO:0005507">
    <property type="term" value="F:copper ion binding"/>
    <property type="evidence" value="ECO:0007669"/>
    <property type="project" value="TreeGrafter"/>
</dbReference>
<name>T5K4A9_MICMQ</name>
<dbReference type="Proteomes" id="UP000016033">
    <property type="component" value="Unassembled WGS sequence"/>
</dbReference>
<feature type="transmembrane region" description="Helical" evidence="2">
    <location>
        <begin position="98"/>
        <end position="115"/>
    </location>
</feature>
<gene>
    <name evidence="3" type="ORF">L687_04420</name>
</gene>
<dbReference type="RefSeq" id="WP_021200800.1">
    <property type="nucleotide sequence ID" value="NZ_ATAO01000206.1"/>
</dbReference>
<dbReference type="GO" id="GO:0043682">
    <property type="term" value="F:P-type divalent copper transporter activity"/>
    <property type="evidence" value="ECO:0007669"/>
    <property type="project" value="TreeGrafter"/>
</dbReference>
<dbReference type="AlphaFoldDB" id="T5K4A9"/>
<evidence type="ECO:0000313" key="4">
    <source>
        <dbReference type="Proteomes" id="UP000016033"/>
    </source>
</evidence>
<dbReference type="PANTHER" id="PTHR43520:SF8">
    <property type="entry name" value="P-TYPE CU(+) TRANSPORTER"/>
    <property type="match status" value="1"/>
</dbReference>
<organism evidence="3 4">
    <name type="scientific">Microbacterium maritypicum MF109</name>
    <dbReference type="NCBI Taxonomy" id="1333857"/>
    <lineage>
        <taxon>Bacteria</taxon>
        <taxon>Bacillati</taxon>
        <taxon>Actinomycetota</taxon>
        <taxon>Actinomycetes</taxon>
        <taxon>Micrococcales</taxon>
        <taxon>Microbacteriaceae</taxon>
        <taxon>Microbacterium</taxon>
    </lineage>
</organism>
<dbReference type="InterPro" id="IPR023299">
    <property type="entry name" value="ATPase_P-typ_cyto_dom_N"/>
</dbReference>
<dbReference type="PATRIC" id="fig|1333857.3.peg.2866"/>
<feature type="transmembrane region" description="Helical" evidence="2">
    <location>
        <begin position="121"/>
        <end position="138"/>
    </location>
</feature>
<evidence type="ECO:0000256" key="1">
    <source>
        <dbReference type="ARBA" id="ARBA00022967"/>
    </source>
</evidence>
<protein>
    <recommendedName>
        <fullName evidence="5">CBS domain-containing protein</fullName>
    </recommendedName>
</protein>
<dbReference type="InterPro" id="IPR023214">
    <property type="entry name" value="HAD_sf"/>
</dbReference>
<proteinExistence type="predicted"/>
<dbReference type="Gene3D" id="3.40.50.1000">
    <property type="entry name" value="HAD superfamily/HAD-like"/>
    <property type="match status" value="1"/>
</dbReference>